<feature type="compositionally biased region" description="Basic residues" evidence="1">
    <location>
        <begin position="145"/>
        <end position="155"/>
    </location>
</feature>
<gene>
    <name evidence="2" type="ORF">V8G54_008547</name>
</gene>
<protein>
    <submittedName>
        <fullName evidence="2">Uncharacterized protein</fullName>
    </submittedName>
</protein>
<dbReference type="Proteomes" id="UP001374535">
    <property type="component" value="Chromosome 2"/>
</dbReference>
<dbReference type="AlphaFoldDB" id="A0AAQ3P412"/>
<organism evidence="2 3">
    <name type="scientific">Vigna mungo</name>
    <name type="common">Black gram</name>
    <name type="synonym">Phaseolus mungo</name>
    <dbReference type="NCBI Taxonomy" id="3915"/>
    <lineage>
        <taxon>Eukaryota</taxon>
        <taxon>Viridiplantae</taxon>
        <taxon>Streptophyta</taxon>
        <taxon>Embryophyta</taxon>
        <taxon>Tracheophyta</taxon>
        <taxon>Spermatophyta</taxon>
        <taxon>Magnoliopsida</taxon>
        <taxon>eudicotyledons</taxon>
        <taxon>Gunneridae</taxon>
        <taxon>Pentapetalae</taxon>
        <taxon>rosids</taxon>
        <taxon>fabids</taxon>
        <taxon>Fabales</taxon>
        <taxon>Fabaceae</taxon>
        <taxon>Papilionoideae</taxon>
        <taxon>50 kb inversion clade</taxon>
        <taxon>NPAAA clade</taxon>
        <taxon>indigoferoid/millettioid clade</taxon>
        <taxon>Phaseoleae</taxon>
        <taxon>Vigna</taxon>
    </lineage>
</organism>
<keyword evidence="3" id="KW-1185">Reference proteome</keyword>
<reference evidence="2 3" key="1">
    <citation type="journal article" date="2023" name="Life. Sci Alliance">
        <title>Evolutionary insights into 3D genome organization and epigenetic landscape of Vigna mungo.</title>
        <authorList>
            <person name="Junaid A."/>
            <person name="Singh B."/>
            <person name="Bhatia S."/>
        </authorList>
    </citation>
    <scope>NUCLEOTIDE SEQUENCE [LARGE SCALE GENOMIC DNA]</scope>
    <source>
        <strain evidence="2">Urdbean</strain>
    </source>
</reference>
<accession>A0AAQ3P412</accession>
<evidence type="ECO:0000313" key="3">
    <source>
        <dbReference type="Proteomes" id="UP001374535"/>
    </source>
</evidence>
<proteinExistence type="predicted"/>
<feature type="compositionally biased region" description="Basic and acidic residues" evidence="1">
    <location>
        <begin position="128"/>
        <end position="144"/>
    </location>
</feature>
<evidence type="ECO:0000256" key="1">
    <source>
        <dbReference type="SAM" id="MobiDB-lite"/>
    </source>
</evidence>
<name>A0AAQ3P412_VIGMU</name>
<dbReference type="EMBL" id="CP144699">
    <property type="protein sequence ID" value="WVZ21225.1"/>
    <property type="molecule type" value="Genomic_DNA"/>
</dbReference>
<evidence type="ECO:0000313" key="2">
    <source>
        <dbReference type="EMBL" id="WVZ21225.1"/>
    </source>
</evidence>
<sequence>MKIDPRNTRIVCCFQKVLTNLRQRKSRREPTLHLIRYLATKLHCENASLAHTLPRERNQHLKLNEEASPSGNRFEIEFATWIFLVRNPNTLIFNAPVLCHFFQSLVGYGLGRGIQNAKGRFSSARVGAEGREERKRESALELKRTSGRKSLKAVRRSGEGKRG</sequence>
<feature type="region of interest" description="Disordered" evidence="1">
    <location>
        <begin position="122"/>
        <end position="163"/>
    </location>
</feature>